<comment type="caution">
    <text evidence="14">The sequence shown here is derived from an EMBL/GenBank/DDBJ whole genome shotgun (WGS) entry which is preliminary data.</text>
</comment>
<protein>
    <recommendedName>
        <fullName evidence="11">Glycosyl-4,4'-diaponeurosporenoate acyltransferase</fullName>
    </recommendedName>
</protein>
<keyword evidence="2" id="KW-1003">Cell membrane</keyword>
<dbReference type="RefSeq" id="WP_215232673.1">
    <property type="nucleotide sequence ID" value="NZ_CAJRAU010000002.1"/>
</dbReference>
<evidence type="ECO:0000256" key="12">
    <source>
        <dbReference type="ARBA" id="ARBA00025324"/>
    </source>
</evidence>
<evidence type="ECO:0000256" key="8">
    <source>
        <dbReference type="ARBA" id="ARBA00023315"/>
    </source>
</evidence>
<comment type="similarity">
    <text evidence="10">Belongs to the acyltransferase CrtO family.</text>
</comment>
<keyword evidence="6 13" id="KW-1133">Transmembrane helix</keyword>
<comment type="function">
    <text evidence="12">Catalyzes the acylation of glycosyl-4,4'-diaponeurosporenoate, i.e. the esterification of glucose at the C6'' position with the carboxyl group of the C(15) fatty acid 12-methyltetradecanoic acid, to yield staphyloxanthin. This is the last step in the biosynthesis of this orange pigment, present in most staphylococci strains.</text>
</comment>
<reference evidence="14 15" key="1">
    <citation type="submission" date="2021-04" db="EMBL/GenBank/DDBJ databases">
        <authorList>
            <person name="Rodrigo-Torres L."/>
            <person name="Arahal R. D."/>
            <person name="Lucena T."/>
        </authorList>
    </citation>
    <scope>NUCLEOTIDE SEQUENCE [LARGE SCALE GENOMIC DNA]</scope>
    <source>
        <strain evidence="14 15">CECT 9623</strain>
    </source>
</reference>
<proteinExistence type="inferred from homology"/>
<dbReference type="InterPro" id="IPR044021">
    <property type="entry name" value="CrtO"/>
</dbReference>
<evidence type="ECO:0000256" key="5">
    <source>
        <dbReference type="ARBA" id="ARBA00022729"/>
    </source>
</evidence>
<feature type="transmembrane region" description="Helical" evidence="13">
    <location>
        <begin position="7"/>
        <end position="27"/>
    </location>
</feature>
<evidence type="ECO:0000256" key="6">
    <source>
        <dbReference type="ARBA" id="ARBA00022989"/>
    </source>
</evidence>
<feature type="transmembrane region" description="Helical" evidence="13">
    <location>
        <begin position="116"/>
        <end position="134"/>
    </location>
</feature>
<keyword evidence="4 13" id="KW-0812">Transmembrane</keyword>
<organism evidence="14 15">
    <name type="scientific">Dyadobacter linearis</name>
    <dbReference type="NCBI Taxonomy" id="2823330"/>
    <lineage>
        <taxon>Bacteria</taxon>
        <taxon>Pseudomonadati</taxon>
        <taxon>Bacteroidota</taxon>
        <taxon>Cytophagia</taxon>
        <taxon>Cytophagales</taxon>
        <taxon>Spirosomataceae</taxon>
        <taxon>Dyadobacter</taxon>
    </lineage>
</organism>
<evidence type="ECO:0000256" key="13">
    <source>
        <dbReference type="SAM" id="Phobius"/>
    </source>
</evidence>
<evidence type="ECO:0000256" key="7">
    <source>
        <dbReference type="ARBA" id="ARBA00023136"/>
    </source>
</evidence>
<keyword evidence="8" id="KW-0012">Acyltransferase</keyword>
<dbReference type="Pfam" id="PF18927">
    <property type="entry name" value="CrtO"/>
    <property type="match status" value="1"/>
</dbReference>
<comment type="subcellular location">
    <subcellularLocation>
        <location evidence="1">Cell membrane</location>
        <topology evidence="1">Single-pass membrane protein</topology>
    </subcellularLocation>
</comment>
<dbReference type="Proteomes" id="UP000679725">
    <property type="component" value="Unassembled WGS sequence"/>
</dbReference>
<evidence type="ECO:0000256" key="10">
    <source>
        <dbReference type="ARBA" id="ARBA00023603"/>
    </source>
</evidence>
<dbReference type="EMBL" id="CAJRAU010000002">
    <property type="protein sequence ID" value="CAG5068527.1"/>
    <property type="molecule type" value="Genomic_DNA"/>
</dbReference>
<gene>
    <name evidence="14" type="ORF">DYBT9623_01258</name>
</gene>
<feature type="transmembrane region" description="Helical" evidence="13">
    <location>
        <begin position="33"/>
        <end position="53"/>
    </location>
</feature>
<evidence type="ECO:0000256" key="9">
    <source>
        <dbReference type="ARBA" id="ARBA00023588"/>
    </source>
</evidence>
<name>A0ABN7R4Q5_9BACT</name>
<evidence type="ECO:0000313" key="14">
    <source>
        <dbReference type="EMBL" id="CAG5068527.1"/>
    </source>
</evidence>
<comment type="pathway">
    <text evidence="9">Carotenoid biosynthesis; staphyloxanthin biosynthesis; staphyloxanthin from farnesyl diphosphate: step 5/5.</text>
</comment>
<evidence type="ECO:0000256" key="11">
    <source>
        <dbReference type="ARBA" id="ARBA00023667"/>
    </source>
</evidence>
<keyword evidence="5" id="KW-0732">Signal</keyword>
<evidence type="ECO:0000313" key="15">
    <source>
        <dbReference type="Proteomes" id="UP000679725"/>
    </source>
</evidence>
<evidence type="ECO:0000256" key="4">
    <source>
        <dbReference type="ARBA" id="ARBA00022692"/>
    </source>
</evidence>
<evidence type="ECO:0000256" key="3">
    <source>
        <dbReference type="ARBA" id="ARBA00022679"/>
    </source>
</evidence>
<keyword evidence="15" id="KW-1185">Reference proteome</keyword>
<keyword evidence="3" id="KW-0808">Transferase</keyword>
<keyword evidence="7 13" id="KW-0472">Membrane</keyword>
<sequence>MLNQLINVFWTIASFAAVGYYWGLYFAERKSPYILIVFVALSIIGSMLSRKWLSALTLSTDRRTYERLGVTFILWFVQNGTFVKRIEAKFGRNVSIVNNRKKARAYLGIINVQERYHYCCLVFFILSSISALLIGKIALALLITLSNIIYNIYPILLQQYNRLRIHSMLSRQRMPATY</sequence>
<evidence type="ECO:0000256" key="2">
    <source>
        <dbReference type="ARBA" id="ARBA00022475"/>
    </source>
</evidence>
<evidence type="ECO:0000256" key="1">
    <source>
        <dbReference type="ARBA" id="ARBA00004162"/>
    </source>
</evidence>
<accession>A0ABN7R4Q5</accession>